<dbReference type="InterPro" id="IPR051914">
    <property type="entry name" value="FAD-linked_OxidoTrans_Type4"/>
</dbReference>
<dbReference type="PANTHER" id="PTHR42934">
    <property type="entry name" value="GLYCOLATE OXIDASE SUBUNIT GLCD"/>
    <property type="match status" value="1"/>
</dbReference>
<dbReference type="InterPro" id="IPR016171">
    <property type="entry name" value="Vanillyl_alc_oxidase_C-sub2"/>
</dbReference>
<evidence type="ECO:0000256" key="5">
    <source>
        <dbReference type="ARBA" id="ARBA00023002"/>
    </source>
</evidence>
<dbReference type="SUPFAM" id="SSF55103">
    <property type="entry name" value="FAD-linked oxidases, C-terminal domain"/>
    <property type="match status" value="1"/>
</dbReference>
<dbReference type="FunFam" id="3.30.70.2740:FF:000001">
    <property type="entry name" value="D-lactate dehydrogenase mitochondrial"/>
    <property type="match status" value="1"/>
</dbReference>
<evidence type="ECO:0000313" key="8">
    <source>
        <dbReference type="Proteomes" id="UP000320876"/>
    </source>
</evidence>
<keyword evidence="4" id="KW-0274">FAD</keyword>
<dbReference type="InterPro" id="IPR016169">
    <property type="entry name" value="FAD-bd_PCMH_sub2"/>
</dbReference>
<evidence type="ECO:0000256" key="2">
    <source>
        <dbReference type="ARBA" id="ARBA00008000"/>
    </source>
</evidence>
<name>A0A542DBL3_AMYCI</name>
<evidence type="ECO:0000256" key="3">
    <source>
        <dbReference type="ARBA" id="ARBA00022630"/>
    </source>
</evidence>
<evidence type="ECO:0000256" key="1">
    <source>
        <dbReference type="ARBA" id="ARBA00001974"/>
    </source>
</evidence>
<accession>A0A542DBL3</accession>
<dbReference type="EMBL" id="VFML01000001">
    <property type="protein sequence ID" value="TQJ00454.1"/>
    <property type="molecule type" value="Genomic_DNA"/>
</dbReference>
<comment type="caution">
    <text evidence="7">The sequence shown here is derived from an EMBL/GenBank/DDBJ whole genome shotgun (WGS) entry which is preliminary data.</text>
</comment>
<keyword evidence="3" id="KW-0285">Flavoprotein</keyword>
<dbReference type="SUPFAM" id="SSF56176">
    <property type="entry name" value="FAD-binding/transporter-associated domain-like"/>
    <property type="match status" value="1"/>
</dbReference>
<reference evidence="7 8" key="1">
    <citation type="submission" date="2019-06" db="EMBL/GenBank/DDBJ databases">
        <title>Sequencing the genomes of 1000 actinobacteria strains.</title>
        <authorList>
            <person name="Klenk H.-P."/>
        </authorList>
    </citation>
    <scope>NUCLEOTIDE SEQUENCE [LARGE SCALE GENOMIC DNA]</scope>
    <source>
        <strain evidence="7 8">DSM 45679</strain>
    </source>
</reference>
<keyword evidence="8" id="KW-1185">Reference proteome</keyword>
<dbReference type="InterPro" id="IPR036318">
    <property type="entry name" value="FAD-bd_PCMH-like_sf"/>
</dbReference>
<feature type="domain" description="FAD-binding PCMH-type" evidence="6">
    <location>
        <begin position="44"/>
        <end position="223"/>
    </location>
</feature>
<dbReference type="Pfam" id="PF02913">
    <property type="entry name" value="FAD-oxidase_C"/>
    <property type="match status" value="1"/>
</dbReference>
<dbReference type="Pfam" id="PF01565">
    <property type="entry name" value="FAD_binding_4"/>
    <property type="match status" value="1"/>
</dbReference>
<dbReference type="GO" id="GO:0071949">
    <property type="term" value="F:FAD binding"/>
    <property type="evidence" value="ECO:0007669"/>
    <property type="project" value="InterPro"/>
</dbReference>
<keyword evidence="5" id="KW-0560">Oxidoreductase</keyword>
<dbReference type="AlphaFoldDB" id="A0A542DBL3"/>
<sequence>MIRSVSNRFPGMAATLPAARDTLPVTTDPDVLAGYAHDRAEGAEYSLPAAVARPRDTEEVAAVVAYCAEHGIPVVARGAGTGLSGGANGMASAVVVSFEAMDAIVRIDPDERVAVVQAGVVNDDLRRVCAEHGVWYPPDPSSSPWSTIGGNVATNAGGVCCVKYGVTKDYVLGLQAVVGRGEVVRLGRRTAKGVAGYDLAGLMVGSEGTLGLITEITVRLRGARAAEHTVVGYFDDISAAGQAVTAVTASGVVVSALELVDRYCLRAVDEWKKMGLTDGGSVLLLARCDGPGQAGEAEAEVVLDCFARSGATWSARSGDETEAEALFMARRLVLPALERLGQVLTEDVCVPRMLVPEMLGAIERISAEHEVHIASLAHAGDGNLHPMVVVPPGDGAARRRGHRAFERIVDEAIRLGGTVTGEHGVGQLKMRGFADEVGPVVLGMHRAIKSALDPVGIFNPGRVFAAEPAGDDAT</sequence>
<dbReference type="PANTHER" id="PTHR42934:SF2">
    <property type="entry name" value="GLYCOLATE OXIDASE SUBUNIT GLCD"/>
    <property type="match status" value="1"/>
</dbReference>
<proteinExistence type="inferred from homology"/>
<comment type="cofactor">
    <cofactor evidence="1">
        <name>FAD</name>
        <dbReference type="ChEBI" id="CHEBI:57692"/>
    </cofactor>
</comment>
<evidence type="ECO:0000313" key="7">
    <source>
        <dbReference type="EMBL" id="TQJ00454.1"/>
    </source>
</evidence>
<protein>
    <submittedName>
        <fullName evidence="7">Glycolate oxidase</fullName>
    </submittedName>
</protein>
<evidence type="ECO:0000259" key="6">
    <source>
        <dbReference type="PROSITE" id="PS51387"/>
    </source>
</evidence>
<organism evidence="7 8">
    <name type="scientific">Amycolatopsis cihanbeyliensis</name>
    <dbReference type="NCBI Taxonomy" id="1128664"/>
    <lineage>
        <taxon>Bacteria</taxon>
        <taxon>Bacillati</taxon>
        <taxon>Actinomycetota</taxon>
        <taxon>Actinomycetes</taxon>
        <taxon>Pseudonocardiales</taxon>
        <taxon>Pseudonocardiaceae</taxon>
        <taxon>Amycolatopsis</taxon>
    </lineage>
</organism>
<dbReference type="InterPro" id="IPR006094">
    <property type="entry name" value="Oxid_FAD_bind_N"/>
</dbReference>
<gene>
    <name evidence="7" type="ORF">FB471_0078</name>
</gene>
<dbReference type="GO" id="GO:0016491">
    <property type="term" value="F:oxidoreductase activity"/>
    <property type="evidence" value="ECO:0007669"/>
    <property type="project" value="UniProtKB-KW"/>
</dbReference>
<dbReference type="InterPro" id="IPR016164">
    <property type="entry name" value="FAD-linked_Oxase-like_C"/>
</dbReference>
<dbReference type="PROSITE" id="PS51387">
    <property type="entry name" value="FAD_PCMH"/>
    <property type="match status" value="1"/>
</dbReference>
<dbReference type="InterPro" id="IPR004113">
    <property type="entry name" value="FAD-bd_oxidored_4_C"/>
</dbReference>
<dbReference type="Gene3D" id="1.10.45.10">
    <property type="entry name" value="Vanillyl-alcohol Oxidase, Chain A, domain 4"/>
    <property type="match status" value="1"/>
</dbReference>
<comment type="similarity">
    <text evidence="2">Belongs to the FAD-binding oxidoreductase/transferase type 4 family.</text>
</comment>
<dbReference type="InterPro" id="IPR016166">
    <property type="entry name" value="FAD-bd_PCMH"/>
</dbReference>
<dbReference type="Gene3D" id="3.30.70.2740">
    <property type="match status" value="1"/>
</dbReference>
<dbReference type="Proteomes" id="UP000320876">
    <property type="component" value="Unassembled WGS sequence"/>
</dbReference>
<dbReference type="Gene3D" id="3.30.465.10">
    <property type="match status" value="1"/>
</dbReference>
<evidence type="ECO:0000256" key="4">
    <source>
        <dbReference type="ARBA" id="ARBA00022827"/>
    </source>
</evidence>